<name>Q2W6D7_PARM1</name>
<evidence type="ECO:0000256" key="4">
    <source>
        <dbReference type="ARBA" id="ARBA00022679"/>
    </source>
</evidence>
<keyword evidence="4" id="KW-0808">Transferase</keyword>
<dbReference type="Gene3D" id="1.10.1020.10">
    <property type="entry name" value="Adenine-specific Methyltransferase, Domain 2"/>
    <property type="match status" value="1"/>
</dbReference>
<evidence type="ECO:0000256" key="3">
    <source>
        <dbReference type="ARBA" id="ARBA00022603"/>
    </source>
</evidence>
<evidence type="ECO:0000313" key="8">
    <source>
        <dbReference type="EMBL" id="BAE50588.1"/>
    </source>
</evidence>
<protein>
    <recommendedName>
        <fullName evidence="2">site-specific DNA-methyltransferase (adenine-specific)</fullName>
        <ecNumber evidence="2">2.1.1.72</ecNumber>
    </recommendedName>
</protein>
<dbReference type="InterPro" id="IPR029063">
    <property type="entry name" value="SAM-dependent_MTases_sf"/>
</dbReference>
<dbReference type="InterPro" id="IPR012327">
    <property type="entry name" value="MeTrfase_D12"/>
</dbReference>
<dbReference type="GO" id="GO:0009007">
    <property type="term" value="F:site-specific DNA-methyltransferase (adenine-specific) activity"/>
    <property type="evidence" value="ECO:0007669"/>
    <property type="project" value="UniProtKB-EC"/>
</dbReference>
<proteinExistence type="inferred from homology"/>
<dbReference type="KEGG" id="mag:amb1784"/>
<gene>
    <name evidence="8" type="ordered locus">amb1784</name>
</gene>
<evidence type="ECO:0000256" key="2">
    <source>
        <dbReference type="ARBA" id="ARBA00011900"/>
    </source>
</evidence>
<dbReference type="STRING" id="342108.amb1784"/>
<feature type="compositionally biased region" description="Basic and acidic residues" evidence="7">
    <location>
        <begin position="12"/>
        <end position="24"/>
    </location>
</feature>
<keyword evidence="5" id="KW-0949">S-adenosyl-L-methionine</keyword>
<reference evidence="8 9" key="1">
    <citation type="journal article" date="2005" name="DNA Res.">
        <title>Complete genome sequence of the facultative anaerobic magnetotactic bacterium Magnetospirillum sp. strain AMB-1.</title>
        <authorList>
            <person name="Matsunaga T."/>
            <person name="Okamura Y."/>
            <person name="Fukuda Y."/>
            <person name="Wahyudi A.T."/>
            <person name="Murase Y."/>
            <person name="Takeyama H."/>
        </authorList>
    </citation>
    <scope>NUCLEOTIDE SEQUENCE [LARGE SCALE GENOMIC DNA]</scope>
    <source>
        <strain evidence="9">ATCC 700264 / AMB-1</strain>
    </source>
</reference>
<evidence type="ECO:0000256" key="5">
    <source>
        <dbReference type="ARBA" id="ARBA00022691"/>
    </source>
</evidence>
<dbReference type="AlphaFoldDB" id="Q2W6D7"/>
<dbReference type="REBASE" id="11682">
    <property type="entry name" value="M.MmaAORF1784P"/>
</dbReference>
<dbReference type="PANTHER" id="PTHR30481">
    <property type="entry name" value="DNA ADENINE METHYLASE"/>
    <property type="match status" value="1"/>
</dbReference>
<dbReference type="EC" id="2.1.1.72" evidence="2"/>
<dbReference type="GO" id="GO:1904047">
    <property type="term" value="F:S-adenosyl-L-methionine binding"/>
    <property type="evidence" value="ECO:0007669"/>
    <property type="project" value="TreeGrafter"/>
</dbReference>
<evidence type="ECO:0000256" key="1">
    <source>
        <dbReference type="ARBA" id="ARBA00006594"/>
    </source>
</evidence>
<keyword evidence="9" id="KW-1185">Reference proteome</keyword>
<evidence type="ECO:0000256" key="6">
    <source>
        <dbReference type="ARBA" id="ARBA00047942"/>
    </source>
</evidence>
<dbReference type="GO" id="GO:0006298">
    <property type="term" value="P:mismatch repair"/>
    <property type="evidence" value="ECO:0007669"/>
    <property type="project" value="TreeGrafter"/>
</dbReference>
<dbReference type="PANTHER" id="PTHR30481:SF4">
    <property type="entry name" value="SITE-SPECIFIC DNA-METHYLTRANSFERASE (ADENINE-SPECIFIC)"/>
    <property type="match status" value="1"/>
</dbReference>
<feature type="region of interest" description="Disordered" evidence="7">
    <location>
        <begin position="72"/>
        <end position="104"/>
    </location>
</feature>
<dbReference type="SUPFAM" id="SSF53335">
    <property type="entry name" value="S-adenosyl-L-methionine-dependent methyltransferases"/>
    <property type="match status" value="1"/>
</dbReference>
<dbReference type="HOGENOM" id="CLU_063430_1_2_5"/>
<comment type="similarity">
    <text evidence="1">Belongs to the N(4)/N(6)-methyltransferase family.</text>
</comment>
<accession>Q2W6D7</accession>
<dbReference type="GO" id="GO:0032259">
    <property type="term" value="P:methylation"/>
    <property type="evidence" value="ECO:0007669"/>
    <property type="project" value="UniProtKB-KW"/>
</dbReference>
<dbReference type="Proteomes" id="UP000007058">
    <property type="component" value="Chromosome"/>
</dbReference>
<comment type="catalytic activity">
    <reaction evidence="6">
        <text>a 2'-deoxyadenosine in DNA + S-adenosyl-L-methionine = an N(6)-methyl-2'-deoxyadenosine in DNA + S-adenosyl-L-homocysteine + H(+)</text>
        <dbReference type="Rhea" id="RHEA:15197"/>
        <dbReference type="Rhea" id="RHEA-COMP:12418"/>
        <dbReference type="Rhea" id="RHEA-COMP:12419"/>
        <dbReference type="ChEBI" id="CHEBI:15378"/>
        <dbReference type="ChEBI" id="CHEBI:57856"/>
        <dbReference type="ChEBI" id="CHEBI:59789"/>
        <dbReference type="ChEBI" id="CHEBI:90615"/>
        <dbReference type="ChEBI" id="CHEBI:90616"/>
        <dbReference type="EC" id="2.1.1.72"/>
    </reaction>
</comment>
<keyword evidence="3 8" id="KW-0489">Methyltransferase</keyword>
<organism evidence="8 9">
    <name type="scientific">Paramagnetospirillum magneticum (strain ATCC 700264 / AMB-1)</name>
    <name type="common">Magnetospirillum magneticum</name>
    <dbReference type="NCBI Taxonomy" id="342108"/>
    <lineage>
        <taxon>Bacteria</taxon>
        <taxon>Pseudomonadati</taxon>
        <taxon>Pseudomonadota</taxon>
        <taxon>Alphaproteobacteria</taxon>
        <taxon>Rhodospirillales</taxon>
        <taxon>Magnetospirillaceae</taxon>
        <taxon>Paramagnetospirillum</taxon>
    </lineage>
</organism>
<dbReference type="Gene3D" id="3.40.50.150">
    <property type="entry name" value="Vaccinia Virus protein VP39"/>
    <property type="match status" value="1"/>
</dbReference>
<evidence type="ECO:0000256" key="7">
    <source>
        <dbReference type="SAM" id="MobiDB-lite"/>
    </source>
</evidence>
<dbReference type="Pfam" id="PF02086">
    <property type="entry name" value="MethyltransfD12"/>
    <property type="match status" value="1"/>
</dbReference>
<feature type="region of interest" description="Disordered" evidence="7">
    <location>
        <begin position="1"/>
        <end position="24"/>
    </location>
</feature>
<dbReference type="EMBL" id="AP007255">
    <property type="protein sequence ID" value="BAE50588.1"/>
    <property type="molecule type" value="Genomic_DNA"/>
</dbReference>
<evidence type="ECO:0000313" key="9">
    <source>
        <dbReference type="Proteomes" id="UP000007058"/>
    </source>
</evidence>
<dbReference type="InterPro" id="IPR023095">
    <property type="entry name" value="Ade_MeTrfase_dom_2"/>
</dbReference>
<dbReference type="GO" id="GO:0043565">
    <property type="term" value="F:sequence-specific DNA binding"/>
    <property type="evidence" value="ECO:0007669"/>
    <property type="project" value="TreeGrafter"/>
</dbReference>
<sequence length="371" mass="40506">MVSAGGGMGCCEHPKPREGISHDQNRPVLAIPAPVHGRGVCNGQCPWSPSVAGVAGCCSRLPARSISRSNAPAAGLSTAFRGPRAPSPSAEERPGNSPMTINPHHERIAPVKPAAAYIGGKRNLSRDLIQLIQSTPHDVYAEAFVGMGGVFFRRTVVPKSEVINDASRDVATFFRILQEHYPLFMEVIKYKLTTRADFERLCKVDPDTLTDLNRAARFLYLQACSYGGKVAGRTFGVDPTRSGRFNVTILAQRLAEISERMAGVVIECLDFEPFIRRYDTARTLFFCDSPYVGTEDYYDASLFQEESLWRLAATLKGIKGRFIATNLDHPKVRDAFKGCEIREVNVTYTAAGKGHSKQVGELIIIGGKGAG</sequence>
<dbReference type="GO" id="GO:0009307">
    <property type="term" value="P:DNA restriction-modification system"/>
    <property type="evidence" value="ECO:0007669"/>
    <property type="project" value="InterPro"/>
</dbReference>